<dbReference type="Proteomes" id="UP000030665">
    <property type="component" value="Unassembled WGS sequence"/>
</dbReference>
<name>A0A077ZEK2_TRITR</name>
<evidence type="ECO:0000313" key="2">
    <source>
        <dbReference type="Proteomes" id="UP000030665"/>
    </source>
</evidence>
<proteinExistence type="predicted"/>
<reference evidence="1" key="1">
    <citation type="submission" date="2014-01" db="EMBL/GenBank/DDBJ databases">
        <authorList>
            <person name="Aslett M."/>
        </authorList>
    </citation>
    <scope>NUCLEOTIDE SEQUENCE</scope>
</reference>
<protein>
    <submittedName>
        <fullName evidence="1">Uncharacterized protein</fullName>
    </submittedName>
</protein>
<sequence length="76" mass="7766">MGEEISARHLGWSANRLRIIGIFQPTWCSLASDGGGCALAGNDGSALIVQCPAGDVRVRANRLHPASAPPLLGGSA</sequence>
<organism evidence="1 2">
    <name type="scientific">Trichuris trichiura</name>
    <name type="common">Whipworm</name>
    <name type="synonym">Trichocephalus trichiurus</name>
    <dbReference type="NCBI Taxonomy" id="36087"/>
    <lineage>
        <taxon>Eukaryota</taxon>
        <taxon>Metazoa</taxon>
        <taxon>Ecdysozoa</taxon>
        <taxon>Nematoda</taxon>
        <taxon>Enoplea</taxon>
        <taxon>Dorylaimia</taxon>
        <taxon>Trichinellida</taxon>
        <taxon>Trichuridae</taxon>
        <taxon>Trichuris</taxon>
    </lineage>
</organism>
<dbReference type="EMBL" id="HG806411">
    <property type="protein sequence ID" value="CDW58771.1"/>
    <property type="molecule type" value="Genomic_DNA"/>
</dbReference>
<accession>A0A077ZEK2</accession>
<dbReference type="AlphaFoldDB" id="A0A077ZEK2"/>
<reference evidence="1" key="2">
    <citation type="submission" date="2014-03" db="EMBL/GenBank/DDBJ databases">
        <title>The whipworm genome and dual-species transcriptomics of an intimate host-pathogen interaction.</title>
        <authorList>
            <person name="Foth B.J."/>
            <person name="Tsai I.J."/>
            <person name="Reid A.J."/>
            <person name="Bancroft A.J."/>
            <person name="Nichol S."/>
            <person name="Tracey A."/>
            <person name="Holroyd N."/>
            <person name="Cotton J.A."/>
            <person name="Stanley E.J."/>
            <person name="Zarowiecki M."/>
            <person name="Liu J.Z."/>
            <person name="Huckvale T."/>
            <person name="Cooper P.J."/>
            <person name="Grencis R.K."/>
            <person name="Berriman M."/>
        </authorList>
    </citation>
    <scope>NUCLEOTIDE SEQUENCE [LARGE SCALE GENOMIC DNA]</scope>
</reference>
<gene>
    <name evidence="1" type="ORF">TTRE_0000709601</name>
</gene>
<keyword evidence="2" id="KW-1185">Reference proteome</keyword>
<evidence type="ECO:0000313" key="1">
    <source>
        <dbReference type="EMBL" id="CDW58771.1"/>
    </source>
</evidence>